<dbReference type="SUPFAM" id="SSF52799">
    <property type="entry name" value="(Phosphotyrosine protein) phosphatases II"/>
    <property type="match status" value="1"/>
</dbReference>
<dbReference type="Gene3D" id="3.90.190.10">
    <property type="entry name" value="Protein tyrosine phosphatase superfamily"/>
    <property type="match status" value="2"/>
</dbReference>
<evidence type="ECO:0000313" key="2">
    <source>
        <dbReference type="EMBL" id="KAK0635646.1"/>
    </source>
</evidence>
<dbReference type="GO" id="GO:0004721">
    <property type="term" value="F:phosphoprotein phosphatase activity"/>
    <property type="evidence" value="ECO:0007669"/>
    <property type="project" value="InterPro"/>
</dbReference>
<dbReference type="InterPro" id="IPR000387">
    <property type="entry name" value="Tyr_Pase_dom"/>
</dbReference>
<dbReference type="PROSITE" id="PS00383">
    <property type="entry name" value="TYR_PHOSPHATASE_1"/>
    <property type="match status" value="1"/>
</dbReference>
<gene>
    <name evidence="2" type="ORF">B0T17DRAFT_624397</name>
</gene>
<keyword evidence="3" id="KW-1185">Reference proteome</keyword>
<proteinExistence type="predicted"/>
<dbReference type="PROSITE" id="PS50056">
    <property type="entry name" value="TYR_PHOSPHATASE_2"/>
    <property type="match status" value="1"/>
</dbReference>
<dbReference type="Proteomes" id="UP001174934">
    <property type="component" value="Unassembled WGS sequence"/>
</dbReference>
<dbReference type="Pfam" id="PF13350">
    <property type="entry name" value="Y_phosphatase3"/>
    <property type="match status" value="2"/>
</dbReference>
<protein>
    <submittedName>
        <fullName evidence="2">Protein-tyrosine phosphatase-like protein</fullName>
    </submittedName>
</protein>
<dbReference type="InterPro" id="IPR016130">
    <property type="entry name" value="Tyr_Pase_AS"/>
</dbReference>
<feature type="domain" description="Tyrosine specific protein phosphatases" evidence="1">
    <location>
        <begin position="102"/>
        <end position="171"/>
    </location>
</feature>
<reference evidence="2" key="1">
    <citation type="submission" date="2023-06" db="EMBL/GenBank/DDBJ databases">
        <title>Genome-scale phylogeny and comparative genomics of the fungal order Sordariales.</title>
        <authorList>
            <consortium name="Lawrence Berkeley National Laboratory"/>
            <person name="Hensen N."/>
            <person name="Bonometti L."/>
            <person name="Westerberg I."/>
            <person name="Brannstrom I.O."/>
            <person name="Guillou S."/>
            <person name="Cros-Aarteil S."/>
            <person name="Calhoun S."/>
            <person name="Haridas S."/>
            <person name="Kuo A."/>
            <person name="Mondo S."/>
            <person name="Pangilinan J."/>
            <person name="Riley R."/>
            <person name="LaButti K."/>
            <person name="Andreopoulos B."/>
            <person name="Lipzen A."/>
            <person name="Chen C."/>
            <person name="Yanf M."/>
            <person name="Daum C."/>
            <person name="Ng V."/>
            <person name="Clum A."/>
            <person name="Steindorff A."/>
            <person name="Ohm R."/>
            <person name="Martin F."/>
            <person name="Silar P."/>
            <person name="Natvig D."/>
            <person name="Lalanne C."/>
            <person name="Gautier V."/>
            <person name="Ament-velasquez S.L."/>
            <person name="Kruys A."/>
            <person name="Hutchinson M.I."/>
            <person name="Powell A.J."/>
            <person name="Barry K."/>
            <person name="Miller A.N."/>
            <person name="Grigoriev I.V."/>
            <person name="Debuchy R."/>
            <person name="Gladieux P."/>
            <person name="Thoren M.H."/>
            <person name="Johannesson H."/>
        </authorList>
    </citation>
    <scope>NUCLEOTIDE SEQUENCE</scope>
    <source>
        <strain evidence="2">SMH3391-2</strain>
    </source>
</reference>
<accession>A0AA40CEB4</accession>
<sequence>MHDAEKSETDVSQPLPKEQVYAALRTAPFTYVPGTFNTRDLGLVSSALRPGLAYRSGMLTGLGEEGKKVLREKLGVKKIFDLRSVREREAQPDPAVERVENVDYGGSVKGVLEHVRDGVGEGFLFHCTAGRDRTGVVAGLLMTLAGAKPEDIKLDFMLSRIGTEPAREQLVAASSWDAFVEAVDREYGGFEGYVTGVLGFSEHDLVVIKKNLAAVV</sequence>
<name>A0AA40CEB4_9PEZI</name>
<dbReference type="InterPro" id="IPR029021">
    <property type="entry name" value="Prot-tyrosine_phosphatase-like"/>
</dbReference>
<dbReference type="AlphaFoldDB" id="A0AA40CEB4"/>
<comment type="caution">
    <text evidence="2">The sequence shown here is derived from an EMBL/GenBank/DDBJ whole genome shotgun (WGS) entry which is preliminary data.</text>
</comment>
<dbReference type="InterPro" id="IPR026893">
    <property type="entry name" value="Tyr/Ser_Pase_IphP-type"/>
</dbReference>
<evidence type="ECO:0000259" key="1">
    <source>
        <dbReference type="PROSITE" id="PS50056"/>
    </source>
</evidence>
<evidence type="ECO:0000313" key="3">
    <source>
        <dbReference type="Proteomes" id="UP001174934"/>
    </source>
</evidence>
<organism evidence="2 3">
    <name type="scientific">Bombardia bombarda</name>
    <dbReference type="NCBI Taxonomy" id="252184"/>
    <lineage>
        <taxon>Eukaryota</taxon>
        <taxon>Fungi</taxon>
        <taxon>Dikarya</taxon>
        <taxon>Ascomycota</taxon>
        <taxon>Pezizomycotina</taxon>
        <taxon>Sordariomycetes</taxon>
        <taxon>Sordariomycetidae</taxon>
        <taxon>Sordariales</taxon>
        <taxon>Lasiosphaeriaceae</taxon>
        <taxon>Bombardia</taxon>
    </lineage>
</organism>
<dbReference type="EMBL" id="JAULSR010000001">
    <property type="protein sequence ID" value="KAK0635646.1"/>
    <property type="molecule type" value="Genomic_DNA"/>
</dbReference>